<dbReference type="STRING" id="200904.GCA_900168775_01244"/>
<proteinExistence type="predicted"/>
<accession>A0A366E748</accession>
<gene>
    <name evidence="1" type="ORF">DES48_10553</name>
</gene>
<evidence type="ECO:0000313" key="1">
    <source>
        <dbReference type="EMBL" id="RBO98203.1"/>
    </source>
</evidence>
<organism evidence="1 2">
    <name type="scientific">Paraliobacillus ryukyuensis</name>
    <dbReference type="NCBI Taxonomy" id="200904"/>
    <lineage>
        <taxon>Bacteria</taxon>
        <taxon>Bacillati</taxon>
        <taxon>Bacillota</taxon>
        <taxon>Bacilli</taxon>
        <taxon>Bacillales</taxon>
        <taxon>Bacillaceae</taxon>
        <taxon>Paraliobacillus</taxon>
    </lineage>
</organism>
<evidence type="ECO:0000313" key="2">
    <source>
        <dbReference type="Proteomes" id="UP000252254"/>
    </source>
</evidence>
<dbReference type="RefSeq" id="WP_147232398.1">
    <property type="nucleotide sequence ID" value="NZ_BAABQN010000005.1"/>
</dbReference>
<name>A0A366E748_9BACI</name>
<keyword evidence="2" id="KW-1185">Reference proteome</keyword>
<reference evidence="1 2" key="1">
    <citation type="submission" date="2018-06" db="EMBL/GenBank/DDBJ databases">
        <title>Genomic Encyclopedia of Type Strains, Phase IV (KMG-IV): sequencing the most valuable type-strain genomes for metagenomic binning, comparative biology and taxonomic classification.</title>
        <authorList>
            <person name="Goeker M."/>
        </authorList>
    </citation>
    <scope>NUCLEOTIDE SEQUENCE [LARGE SCALE GENOMIC DNA]</scope>
    <source>
        <strain evidence="1 2">DSM 15140</strain>
    </source>
</reference>
<dbReference type="Proteomes" id="UP000252254">
    <property type="component" value="Unassembled WGS sequence"/>
</dbReference>
<dbReference type="AlphaFoldDB" id="A0A366E748"/>
<comment type="caution">
    <text evidence="1">The sequence shown here is derived from an EMBL/GenBank/DDBJ whole genome shotgun (WGS) entry which is preliminary data.</text>
</comment>
<dbReference type="EMBL" id="QNRI01000005">
    <property type="protein sequence ID" value="RBO98203.1"/>
    <property type="molecule type" value="Genomic_DNA"/>
</dbReference>
<dbReference type="OrthoDB" id="2971044at2"/>
<protein>
    <submittedName>
        <fullName evidence="1">Uncharacterized protein</fullName>
    </submittedName>
</protein>
<sequence length="191" mass="21787">MMYLIKDAFQPIGFHLVDYLLKQGEEVVGVDKLDQPIAEHASLMVGRNANFIHYETIAAFLKDQQSNLANYSFIFIGQETDLIEYFEDKGDCYAINSSELLSKKNTVTSIELPLLEGRWLTQQNNRVVWQQQFFPVEASKIEAPVVDLDVFISIVYHILKASLTPGVIKIKHKKAEIKQVELPFIIHSISC</sequence>